<evidence type="ECO:0000313" key="3">
    <source>
        <dbReference type="Proteomes" id="UP001321018"/>
    </source>
</evidence>
<dbReference type="RefSeq" id="WP_338006591.1">
    <property type="nucleotide sequence ID" value="NZ_JAOPKA010000048.1"/>
</dbReference>
<dbReference type="Pfam" id="PF24113">
    <property type="entry name" value="DUF7387"/>
    <property type="match status" value="1"/>
</dbReference>
<dbReference type="Proteomes" id="UP001321018">
    <property type="component" value="Unassembled WGS sequence"/>
</dbReference>
<dbReference type="InterPro" id="IPR055811">
    <property type="entry name" value="DUF7387"/>
</dbReference>
<comment type="caution">
    <text evidence="2">The sequence shown here is derived from an EMBL/GenBank/DDBJ whole genome shotgun (WGS) entry which is preliminary data.</text>
</comment>
<proteinExistence type="predicted"/>
<organism evidence="2 3">
    <name type="scientific">Natronoglomus mannanivorans</name>
    <dbReference type="NCBI Taxonomy" id="2979990"/>
    <lineage>
        <taxon>Archaea</taxon>
        <taxon>Methanobacteriati</taxon>
        <taxon>Methanobacteriota</taxon>
        <taxon>Stenosarchaea group</taxon>
        <taxon>Halobacteria</taxon>
        <taxon>Halobacteriales</taxon>
        <taxon>Natrialbaceae</taxon>
        <taxon>Natronoglomus</taxon>
    </lineage>
</organism>
<dbReference type="InterPro" id="IPR035069">
    <property type="entry name" value="TTHA1013/TTHA0281-like"/>
</dbReference>
<sequence>MGAQSRSNGNGETITVTRRDEWYVAKDESSGVASQGKTKVKALENLAEALELHNRPVPEDADEDREPSAAPWF</sequence>
<dbReference type="EMBL" id="JAOPKA010000048">
    <property type="protein sequence ID" value="MCU4744795.1"/>
    <property type="molecule type" value="Genomic_DNA"/>
</dbReference>
<evidence type="ECO:0000256" key="1">
    <source>
        <dbReference type="SAM" id="MobiDB-lite"/>
    </source>
</evidence>
<protein>
    <submittedName>
        <fullName evidence="2">Type II toxin-antitoxin system HicB family antitoxin</fullName>
    </submittedName>
</protein>
<evidence type="ECO:0000313" key="2">
    <source>
        <dbReference type="EMBL" id="MCU4744795.1"/>
    </source>
</evidence>
<dbReference type="AlphaFoldDB" id="A0AAP2Z4N5"/>
<reference evidence="2" key="1">
    <citation type="submission" date="2022-09" db="EMBL/GenBank/DDBJ databases">
        <title>Enrichment on poylsaccharides allowed isolation of novel metabolic and taxonomic groups of Haloarchaea.</title>
        <authorList>
            <person name="Sorokin D.Y."/>
            <person name="Elcheninov A.G."/>
            <person name="Khizhniak T.V."/>
            <person name="Kolganova T.V."/>
            <person name="Kublanov I.V."/>
        </authorList>
    </citation>
    <scope>NUCLEOTIDE SEQUENCE</scope>
    <source>
        <strain evidence="2">AArc-xg1-1</strain>
    </source>
</reference>
<feature type="region of interest" description="Disordered" evidence="1">
    <location>
        <begin position="52"/>
        <end position="73"/>
    </location>
</feature>
<gene>
    <name evidence="2" type="ORF">OB960_25900</name>
</gene>
<accession>A0AAP2Z4N5</accession>
<dbReference type="SUPFAM" id="SSF143100">
    <property type="entry name" value="TTHA1013/TTHA0281-like"/>
    <property type="match status" value="1"/>
</dbReference>
<name>A0AAP2Z4N5_9EURY</name>
<dbReference type="Gene3D" id="3.30.160.250">
    <property type="match status" value="1"/>
</dbReference>